<evidence type="ECO:0000256" key="1">
    <source>
        <dbReference type="ARBA" id="ARBA00022741"/>
    </source>
</evidence>
<sequence>VTQSTDQQSRSLGIGVDFGTSNSAAAIFDGEKIHLLKLESNSTVMPSATYINDEHRIVTGKEAIEQYIESNMGRTVELSAEVLGEARTTTGQIGGHGLPEEANTGKLYGKSFVDASQKGRLFRGTKRVLGNLNTPRLIVFNKPFRLVALITPLLLRIRKSIEKYLFHYQSRPDSIDHACIGHPINFEGSDPHRNERALGLLSEACRHAGFSKKCYYPEPIAAALSYLYDNPLVTYQTLLAVDFGGGTLDLCILKRNEKNISVIATHGTGLGGDHIDQLLFRKLIFPLLGKGERWRRAGEDREIETIFPFKDYEDLLLNWTVSYILNQNKYTSPIMQRIKYGDEAAPRFRRLYDLIKNNYSYLIFQNLKEMKATLSTLLEAKLDIPELDIELLVSREEFDQIINEILKKFQSAITELLVKAELRASDIQLVIRTGGSSLIPAVKKILDVEFTGKVIEHDPFTSVAVGLAIADYKKLGYAQFTENPSALVGSKLISA</sequence>
<dbReference type="GO" id="GO:0005524">
    <property type="term" value="F:ATP binding"/>
    <property type="evidence" value="ECO:0007669"/>
    <property type="project" value="UniProtKB-KW"/>
</dbReference>
<keyword evidence="1" id="KW-0547">Nucleotide-binding</keyword>
<feature type="non-terminal residue" evidence="3">
    <location>
        <position position="1"/>
    </location>
</feature>
<reference evidence="3" key="1">
    <citation type="submission" date="2018-05" db="EMBL/GenBank/DDBJ databases">
        <authorList>
            <person name="Lanie J.A."/>
            <person name="Ng W.-L."/>
            <person name="Kazmierczak K.M."/>
            <person name="Andrzejewski T.M."/>
            <person name="Davidsen T.M."/>
            <person name="Wayne K.J."/>
            <person name="Tettelin H."/>
            <person name="Glass J.I."/>
            <person name="Rusch D."/>
            <person name="Podicherti R."/>
            <person name="Tsui H.-C.T."/>
            <person name="Winkler M.E."/>
        </authorList>
    </citation>
    <scope>NUCLEOTIDE SEQUENCE</scope>
</reference>
<keyword evidence="2" id="KW-0067">ATP-binding</keyword>
<dbReference type="Pfam" id="PF00012">
    <property type="entry name" value="HSP70"/>
    <property type="match status" value="2"/>
</dbReference>
<proteinExistence type="predicted"/>
<name>A0A381Q131_9ZZZZ</name>
<dbReference type="InterPro" id="IPR043129">
    <property type="entry name" value="ATPase_NBD"/>
</dbReference>
<evidence type="ECO:0000313" key="3">
    <source>
        <dbReference type="EMBL" id="SUZ72820.1"/>
    </source>
</evidence>
<gene>
    <name evidence="3" type="ORF">METZ01_LOCUS25674</name>
</gene>
<dbReference type="AlphaFoldDB" id="A0A381Q131"/>
<dbReference type="PANTHER" id="PTHR19375">
    <property type="entry name" value="HEAT SHOCK PROTEIN 70KDA"/>
    <property type="match status" value="1"/>
</dbReference>
<dbReference type="GO" id="GO:0140662">
    <property type="term" value="F:ATP-dependent protein folding chaperone"/>
    <property type="evidence" value="ECO:0007669"/>
    <property type="project" value="InterPro"/>
</dbReference>
<evidence type="ECO:0008006" key="4">
    <source>
        <dbReference type="Google" id="ProtNLM"/>
    </source>
</evidence>
<dbReference type="InterPro" id="IPR013126">
    <property type="entry name" value="Hsp_70_fam"/>
</dbReference>
<dbReference type="Gene3D" id="3.30.420.40">
    <property type="match status" value="3"/>
</dbReference>
<protein>
    <recommendedName>
        <fullName evidence="4">Hsp70 family protein</fullName>
    </recommendedName>
</protein>
<dbReference type="EMBL" id="UINC01001159">
    <property type="protein sequence ID" value="SUZ72820.1"/>
    <property type="molecule type" value="Genomic_DNA"/>
</dbReference>
<accession>A0A381Q131</accession>
<organism evidence="3">
    <name type="scientific">marine metagenome</name>
    <dbReference type="NCBI Taxonomy" id="408172"/>
    <lineage>
        <taxon>unclassified sequences</taxon>
        <taxon>metagenomes</taxon>
        <taxon>ecological metagenomes</taxon>
    </lineage>
</organism>
<dbReference type="SUPFAM" id="SSF53067">
    <property type="entry name" value="Actin-like ATPase domain"/>
    <property type="match status" value="2"/>
</dbReference>
<evidence type="ECO:0000256" key="2">
    <source>
        <dbReference type="ARBA" id="ARBA00022840"/>
    </source>
</evidence>